<dbReference type="Proteomes" id="UP001497623">
    <property type="component" value="Unassembled WGS sequence"/>
</dbReference>
<feature type="domain" description="Reverse transcriptase" evidence="1">
    <location>
        <begin position="48"/>
        <end position="295"/>
    </location>
</feature>
<proteinExistence type="predicted"/>
<name>A0AAV2Q5N0_MEGNR</name>
<gene>
    <name evidence="2" type="ORF">MNOR_LOCUS7333</name>
</gene>
<reference evidence="2 3" key="1">
    <citation type="submission" date="2024-05" db="EMBL/GenBank/DDBJ databases">
        <authorList>
            <person name="Wallberg A."/>
        </authorList>
    </citation>
    <scope>NUCLEOTIDE SEQUENCE [LARGE SCALE GENOMIC DNA]</scope>
</reference>
<feature type="non-terminal residue" evidence="2">
    <location>
        <position position="506"/>
    </location>
</feature>
<evidence type="ECO:0000313" key="3">
    <source>
        <dbReference type="Proteomes" id="UP001497623"/>
    </source>
</evidence>
<dbReference type="PRINTS" id="PR01345">
    <property type="entry name" value="CERVTRCPTASE"/>
</dbReference>
<dbReference type="SUPFAM" id="SSF56672">
    <property type="entry name" value="DNA/RNA polymerases"/>
    <property type="match status" value="1"/>
</dbReference>
<dbReference type="CDD" id="cd01650">
    <property type="entry name" value="RT_nLTR_like"/>
    <property type="match status" value="1"/>
</dbReference>
<protein>
    <recommendedName>
        <fullName evidence="1">Reverse transcriptase domain-containing protein</fullName>
    </recommendedName>
</protein>
<dbReference type="Pfam" id="PF00078">
    <property type="entry name" value="RVT_1"/>
    <property type="match status" value="1"/>
</dbReference>
<keyword evidence="3" id="KW-1185">Reference proteome</keyword>
<organism evidence="2 3">
    <name type="scientific">Meganyctiphanes norvegica</name>
    <name type="common">Northern krill</name>
    <name type="synonym">Thysanopoda norvegica</name>
    <dbReference type="NCBI Taxonomy" id="48144"/>
    <lineage>
        <taxon>Eukaryota</taxon>
        <taxon>Metazoa</taxon>
        <taxon>Ecdysozoa</taxon>
        <taxon>Arthropoda</taxon>
        <taxon>Crustacea</taxon>
        <taxon>Multicrustacea</taxon>
        <taxon>Malacostraca</taxon>
        <taxon>Eumalacostraca</taxon>
        <taxon>Eucarida</taxon>
        <taxon>Euphausiacea</taxon>
        <taxon>Euphausiidae</taxon>
        <taxon>Meganyctiphanes</taxon>
    </lineage>
</organism>
<dbReference type="GO" id="GO:0071897">
    <property type="term" value="P:DNA biosynthetic process"/>
    <property type="evidence" value="ECO:0007669"/>
    <property type="project" value="UniProtKB-ARBA"/>
</dbReference>
<evidence type="ECO:0000259" key="1">
    <source>
        <dbReference type="PROSITE" id="PS50878"/>
    </source>
</evidence>
<dbReference type="EMBL" id="CAXKWB010003198">
    <property type="protein sequence ID" value="CAL4068531.1"/>
    <property type="molecule type" value="Genomic_DNA"/>
</dbReference>
<dbReference type="InterPro" id="IPR000477">
    <property type="entry name" value="RT_dom"/>
</dbReference>
<dbReference type="AlphaFoldDB" id="A0AAV2Q5N0"/>
<evidence type="ECO:0000313" key="2">
    <source>
        <dbReference type="EMBL" id="CAL4068531.1"/>
    </source>
</evidence>
<accession>A0AAV2Q5N0</accession>
<comment type="caution">
    <text evidence="2">The sequence shown here is derived from an EMBL/GenBank/DDBJ whole genome shotgun (WGS) entry which is preliminary data.</text>
</comment>
<dbReference type="InterPro" id="IPR043502">
    <property type="entry name" value="DNA/RNA_pol_sf"/>
</dbReference>
<dbReference type="PANTHER" id="PTHR33332">
    <property type="entry name" value="REVERSE TRANSCRIPTASE DOMAIN-CONTAINING PROTEIN"/>
    <property type="match status" value="1"/>
</dbReference>
<sequence>MDQVIDSIRVNFERLNKYKSCGPDNIHPHMLKETASSVCFPLSMIFEESLQTGETPDDWRKANVTPIFKKGDRNDPANYRPVSLTSQVCKVLETVVRDNILNHLKENDLMSDKQHGFREGRSCLSNLLTTLEDWTSILDDGDCVDVAYLDFKKAFDLVSHKHLLLKLQKYGINGQVGNWIKAFLENRKQRVVIRGQVSDELDVLSGVPQGSVLGPILFLIFINDLPNCTTCPVCMFAGDSKIYCRGSHELLQNDLNELHKWATKWKMSFNVNKCKVMHLGYGNPRQEYELDGTVLSETSEEKDLGVVIDSDLKFSKHIKGIVAKANRMIGMIKISFESLDDDMFLNLYNTLVRPLLEYCVHAWSPYLKRDITLLENVQRRATRLVRRLKNMDYETRLKELKLTKLEDRRTRGDMILTYRLINGLEGIDYRKFFSLVNTPYDTRGISFQEDTKVFKERYDEMEKIRQQARSMDFHTQWPTCVAHSDHFEILLSSANMHTGQVVQFGK</sequence>
<dbReference type="PROSITE" id="PS50878">
    <property type="entry name" value="RT_POL"/>
    <property type="match status" value="1"/>
</dbReference>